<proteinExistence type="predicted"/>
<dbReference type="AlphaFoldDB" id="A0A2S3GYQ6"/>
<dbReference type="EMBL" id="CM008047">
    <property type="protein sequence ID" value="PAN11825.1"/>
    <property type="molecule type" value="Genomic_DNA"/>
</dbReference>
<sequence length="152" mass="17268">MTNRTRIIRSPCLLTSTTPSLRLLSIKMPTPFLPEVVPVYQSLKPEPSTSFAFWPFHLVSCTHRIFTRLLIATSTSSLNLPVRDPTFQLPRRILVGSASFLTLRTRREKCEDPCSFFTTPGRRCSAPQRLRRPDHCSLIIVPGSRYDAPLRG</sequence>
<evidence type="ECO:0000313" key="1">
    <source>
        <dbReference type="EMBL" id="PAN11825.1"/>
    </source>
</evidence>
<dbReference type="Gramene" id="PAN11825">
    <property type="protein sequence ID" value="PAN11825"/>
    <property type="gene ID" value="PAHAL_2G219900"/>
</dbReference>
<dbReference type="Proteomes" id="UP000243499">
    <property type="component" value="Chromosome 2"/>
</dbReference>
<organism evidence="1">
    <name type="scientific">Panicum hallii</name>
    <dbReference type="NCBI Taxonomy" id="206008"/>
    <lineage>
        <taxon>Eukaryota</taxon>
        <taxon>Viridiplantae</taxon>
        <taxon>Streptophyta</taxon>
        <taxon>Embryophyta</taxon>
        <taxon>Tracheophyta</taxon>
        <taxon>Spermatophyta</taxon>
        <taxon>Magnoliopsida</taxon>
        <taxon>Liliopsida</taxon>
        <taxon>Poales</taxon>
        <taxon>Poaceae</taxon>
        <taxon>PACMAD clade</taxon>
        <taxon>Panicoideae</taxon>
        <taxon>Panicodae</taxon>
        <taxon>Paniceae</taxon>
        <taxon>Panicinae</taxon>
        <taxon>Panicum</taxon>
        <taxon>Panicum sect. Panicum</taxon>
    </lineage>
</organism>
<accession>A0A2S3GYQ6</accession>
<gene>
    <name evidence="1" type="ORF">PAHAL_2G219900</name>
</gene>
<name>A0A2S3GYQ6_9POAL</name>
<protein>
    <submittedName>
        <fullName evidence="1">Uncharacterized protein</fullName>
    </submittedName>
</protein>
<reference evidence="1" key="1">
    <citation type="submission" date="2018-04" db="EMBL/GenBank/DDBJ databases">
        <title>WGS assembly of Panicum hallii.</title>
        <authorList>
            <person name="Lovell J."/>
            <person name="Jenkins J."/>
            <person name="Lowry D."/>
            <person name="Mamidi S."/>
            <person name="Sreedasyam A."/>
            <person name="Weng X."/>
            <person name="Barry K."/>
            <person name="Bonette J."/>
            <person name="Campitelli B."/>
            <person name="Daum C."/>
            <person name="Gordon S."/>
            <person name="Gould B."/>
            <person name="Lipzen A."/>
            <person name="Macqueen A."/>
            <person name="Palacio-Mejia J."/>
            <person name="Plott C."/>
            <person name="Shakirov E."/>
            <person name="Shu S."/>
            <person name="Yoshinaga Y."/>
            <person name="Zane M."/>
            <person name="Rokhsar D."/>
            <person name="Grimwood J."/>
            <person name="Schmutz J."/>
            <person name="Juenger T."/>
        </authorList>
    </citation>
    <scope>NUCLEOTIDE SEQUENCE [LARGE SCALE GENOMIC DNA]</scope>
    <source>
        <strain evidence="1">FIL2</strain>
    </source>
</reference>